<evidence type="ECO:0000259" key="12">
    <source>
        <dbReference type="Pfam" id="PF02434"/>
    </source>
</evidence>
<dbReference type="FunCoup" id="B3MMR1">
    <property type="interactions" value="37"/>
</dbReference>
<keyword evidence="11" id="KW-0732">Signal</keyword>
<feature type="domain" description="Fringe-like glycosyltransferase" evidence="12">
    <location>
        <begin position="285"/>
        <end position="491"/>
    </location>
</feature>
<keyword evidence="14" id="KW-1185">Reference proteome</keyword>
<evidence type="ECO:0000256" key="4">
    <source>
        <dbReference type="ARBA" id="ARBA00022679"/>
    </source>
</evidence>
<dbReference type="GeneID" id="6497112"/>
<protein>
    <recommendedName>
        <fullName evidence="12">Fringe-like glycosyltransferase domain-containing protein</fullName>
    </recommendedName>
</protein>
<evidence type="ECO:0000256" key="2">
    <source>
        <dbReference type="ARBA" id="ARBA00008661"/>
    </source>
</evidence>
<dbReference type="KEGG" id="dan:6497112"/>
<dbReference type="GO" id="GO:0012505">
    <property type="term" value="C:endomembrane system"/>
    <property type="evidence" value="ECO:0007669"/>
    <property type="project" value="UniProtKB-SubCell"/>
</dbReference>
<evidence type="ECO:0000256" key="10">
    <source>
        <dbReference type="SAM" id="MobiDB-lite"/>
    </source>
</evidence>
<keyword evidence="3 13" id="KW-0328">Glycosyltransferase</keyword>
<dbReference type="Gene3D" id="3.90.550.50">
    <property type="match status" value="1"/>
</dbReference>
<dbReference type="STRING" id="7217.B3MMR1"/>
<gene>
    <name evidence="13" type="primary">Dana\GF14284</name>
    <name evidence="13" type="synonym">dana_GLEANR_15046</name>
    <name evidence="13" type="ORF">GF14284</name>
</gene>
<dbReference type="InParanoid" id="B3MMR1"/>
<dbReference type="OrthoDB" id="421979at2759"/>
<keyword evidence="7" id="KW-1133">Transmembrane helix</keyword>
<feature type="region of interest" description="Disordered" evidence="10">
    <location>
        <begin position="501"/>
        <end position="528"/>
    </location>
</feature>
<dbReference type="eggNOG" id="KOG2246">
    <property type="taxonomic scope" value="Eukaryota"/>
</dbReference>
<feature type="non-terminal residue" evidence="13">
    <location>
        <position position="528"/>
    </location>
</feature>
<evidence type="ECO:0000256" key="9">
    <source>
        <dbReference type="ARBA" id="ARBA00037847"/>
    </source>
</evidence>
<keyword evidence="8" id="KW-0472">Membrane</keyword>
<evidence type="ECO:0000256" key="7">
    <source>
        <dbReference type="ARBA" id="ARBA00022989"/>
    </source>
</evidence>
<evidence type="ECO:0000313" key="13">
    <source>
        <dbReference type="EMBL" id="EDV31952.2"/>
    </source>
</evidence>
<dbReference type="InterPro" id="IPR003378">
    <property type="entry name" value="Fringe-like_glycosylTrfase"/>
</dbReference>
<dbReference type="Proteomes" id="UP000007801">
    <property type="component" value="Unassembled WGS sequence"/>
</dbReference>
<evidence type="ECO:0000256" key="6">
    <source>
        <dbReference type="ARBA" id="ARBA00022968"/>
    </source>
</evidence>
<dbReference type="GO" id="GO:0016757">
    <property type="term" value="F:glycosyltransferase activity"/>
    <property type="evidence" value="ECO:0007669"/>
    <property type="project" value="UniProtKB-KW"/>
</dbReference>
<comment type="similarity">
    <text evidence="2">Belongs to the glycosyltransferase 31 family.</text>
</comment>
<comment type="subcellular location">
    <subcellularLocation>
        <location evidence="9">Endomembrane system</location>
        <topology evidence="9">Single-pass membrane protein</topology>
    </subcellularLocation>
    <subcellularLocation>
        <location evidence="1">Membrane</location>
        <topology evidence="1">Single-pass type II membrane protein</topology>
    </subcellularLocation>
</comment>
<dbReference type="GO" id="GO:0016020">
    <property type="term" value="C:membrane"/>
    <property type="evidence" value="ECO:0007669"/>
    <property type="project" value="UniProtKB-SubCell"/>
</dbReference>
<keyword evidence="6" id="KW-0735">Signal-anchor</keyword>
<dbReference type="PANTHER" id="PTHR10811">
    <property type="entry name" value="FRINGE-RELATED"/>
    <property type="match status" value="1"/>
</dbReference>
<evidence type="ECO:0000313" key="14">
    <source>
        <dbReference type="Proteomes" id="UP000007801"/>
    </source>
</evidence>
<organism evidence="13 14">
    <name type="scientific">Drosophila ananassae</name>
    <name type="common">Fruit fly</name>
    <dbReference type="NCBI Taxonomy" id="7217"/>
    <lineage>
        <taxon>Eukaryota</taxon>
        <taxon>Metazoa</taxon>
        <taxon>Ecdysozoa</taxon>
        <taxon>Arthropoda</taxon>
        <taxon>Hexapoda</taxon>
        <taxon>Insecta</taxon>
        <taxon>Pterygota</taxon>
        <taxon>Neoptera</taxon>
        <taxon>Endopterygota</taxon>
        <taxon>Diptera</taxon>
        <taxon>Brachycera</taxon>
        <taxon>Muscomorpha</taxon>
        <taxon>Ephydroidea</taxon>
        <taxon>Drosophilidae</taxon>
        <taxon>Drosophila</taxon>
        <taxon>Sophophora</taxon>
    </lineage>
</organism>
<keyword evidence="5" id="KW-0812">Transmembrane</keyword>
<name>B3MMR1_DROAN</name>
<accession>B3MMR1</accession>
<reference evidence="13 14" key="1">
    <citation type="journal article" date="2007" name="Nature">
        <title>Evolution of genes and genomes on the Drosophila phylogeny.</title>
        <authorList>
            <consortium name="Drosophila 12 Genomes Consortium"/>
            <person name="Clark A.G."/>
            <person name="Eisen M.B."/>
            <person name="Smith D.R."/>
            <person name="Bergman C.M."/>
            <person name="Oliver B."/>
            <person name="Markow T.A."/>
            <person name="Kaufman T.C."/>
            <person name="Kellis M."/>
            <person name="Gelbart W."/>
            <person name="Iyer V.N."/>
            <person name="Pollard D.A."/>
            <person name="Sackton T.B."/>
            <person name="Larracuente A.M."/>
            <person name="Singh N.D."/>
            <person name="Abad J.P."/>
            <person name="Abt D.N."/>
            <person name="Adryan B."/>
            <person name="Aguade M."/>
            <person name="Akashi H."/>
            <person name="Anderson W.W."/>
            <person name="Aquadro C.F."/>
            <person name="Ardell D.H."/>
            <person name="Arguello R."/>
            <person name="Artieri C.G."/>
            <person name="Barbash D.A."/>
            <person name="Barker D."/>
            <person name="Barsanti P."/>
            <person name="Batterham P."/>
            <person name="Batzoglou S."/>
            <person name="Begun D."/>
            <person name="Bhutkar A."/>
            <person name="Blanco E."/>
            <person name="Bosak S.A."/>
            <person name="Bradley R.K."/>
            <person name="Brand A.D."/>
            <person name="Brent M.R."/>
            <person name="Brooks A.N."/>
            <person name="Brown R.H."/>
            <person name="Butlin R.K."/>
            <person name="Caggese C."/>
            <person name="Calvi B.R."/>
            <person name="Bernardo de Carvalho A."/>
            <person name="Caspi A."/>
            <person name="Castrezana S."/>
            <person name="Celniker S.E."/>
            <person name="Chang J.L."/>
            <person name="Chapple C."/>
            <person name="Chatterji S."/>
            <person name="Chinwalla A."/>
            <person name="Civetta A."/>
            <person name="Clifton S.W."/>
            <person name="Comeron J.M."/>
            <person name="Costello J.C."/>
            <person name="Coyne J.A."/>
            <person name="Daub J."/>
            <person name="David R.G."/>
            <person name="Delcher A.L."/>
            <person name="Delehaunty K."/>
            <person name="Do C.B."/>
            <person name="Ebling H."/>
            <person name="Edwards K."/>
            <person name="Eickbush T."/>
            <person name="Evans J.D."/>
            <person name="Filipski A."/>
            <person name="Findeiss S."/>
            <person name="Freyhult E."/>
            <person name="Fulton L."/>
            <person name="Fulton R."/>
            <person name="Garcia A.C."/>
            <person name="Gardiner A."/>
            <person name="Garfield D.A."/>
            <person name="Garvin B.E."/>
            <person name="Gibson G."/>
            <person name="Gilbert D."/>
            <person name="Gnerre S."/>
            <person name="Godfrey J."/>
            <person name="Good R."/>
            <person name="Gotea V."/>
            <person name="Gravely B."/>
            <person name="Greenberg A.J."/>
            <person name="Griffiths-Jones S."/>
            <person name="Gross S."/>
            <person name="Guigo R."/>
            <person name="Gustafson E.A."/>
            <person name="Haerty W."/>
            <person name="Hahn M.W."/>
            <person name="Halligan D.L."/>
            <person name="Halpern A.L."/>
            <person name="Halter G.M."/>
            <person name="Han M.V."/>
            <person name="Heger A."/>
            <person name="Hillier L."/>
            <person name="Hinrichs A.S."/>
            <person name="Holmes I."/>
            <person name="Hoskins R.A."/>
            <person name="Hubisz M.J."/>
            <person name="Hultmark D."/>
            <person name="Huntley M.A."/>
            <person name="Jaffe D.B."/>
            <person name="Jagadeeshan S."/>
            <person name="Jeck W.R."/>
            <person name="Johnson J."/>
            <person name="Jones C.D."/>
            <person name="Jordan W.C."/>
            <person name="Karpen G.H."/>
            <person name="Kataoka E."/>
            <person name="Keightley P.D."/>
            <person name="Kheradpour P."/>
            <person name="Kirkness E.F."/>
            <person name="Koerich L.B."/>
            <person name="Kristiansen K."/>
            <person name="Kudrna D."/>
            <person name="Kulathinal R.J."/>
            <person name="Kumar S."/>
            <person name="Kwok R."/>
            <person name="Lander E."/>
            <person name="Langley C.H."/>
            <person name="Lapoint R."/>
            <person name="Lazzaro B.P."/>
            <person name="Lee S.J."/>
            <person name="Levesque L."/>
            <person name="Li R."/>
            <person name="Lin C.F."/>
            <person name="Lin M.F."/>
            <person name="Lindblad-Toh K."/>
            <person name="Llopart A."/>
            <person name="Long M."/>
            <person name="Low L."/>
            <person name="Lozovsky E."/>
            <person name="Lu J."/>
            <person name="Luo M."/>
            <person name="Machado C.A."/>
            <person name="Makalowski W."/>
            <person name="Marzo M."/>
            <person name="Matsuda M."/>
            <person name="Matzkin L."/>
            <person name="McAllister B."/>
            <person name="McBride C.S."/>
            <person name="McKernan B."/>
            <person name="McKernan K."/>
            <person name="Mendez-Lago M."/>
            <person name="Minx P."/>
            <person name="Mollenhauer M.U."/>
            <person name="Montooth K."/>
            <person name="Mount S.M."/>
            <person name="Mu X."/>
            <person name="Myers E."/>
            <person name="Negre B."/>
            <person name="Newfeld S."/>
            <person name="Nielsen R."/>
            <person name="Noor M.A."/>
            <person name="O'Grady P."/>
            <person name="Pachter L."/>
            <person name="Papaceit M."/>
            <person name="Parisi M.J."/>
            <person name="Parisi M."/>
            <person name="Parts L."/>
            <person name="Pedersen J.S."/>
            <person name="Pesole G."/>
            <person name="Phillippy A.M."/>
            <person name="Ponting C.P."/>
            <person name="Pop M."/>
            <person name="Porcelli D."/>
            <person name="Powell J.R."/>
            <person name="Prohaska S."/>
            <person name="Pruitt K."/>
            <person name="Puig M."/>
            <person name="Quesneville H."/>
            <person name="Ram K.R."/>
            <person name="Rand D."/>
            <person name="Rasmussen M.D."/>
            <person name="Reed L.K."/>
            <person name="Reenan R."/>
            <person name="Reily A."/>
            <person name="Remington K.A."/>
            <person name="Rieger T.T."/>
            <person name="Ritchie M.G."/>
            <person name="Robin C."/>
            <person name="Rogers Y.H."/>
            <person name="Rohde C."/>
            <person name="Rozas J."/>
            <person name="Rubenfield M.J."/>
            <person name="Ruiz A."/>
            <person name="Russo S."/>
            <person name="Salzberg S.L."/>
            <person name="Sanchez-Gracia A."/>
            <person name="Saranga D.J."/>
            <person name="Sato H."/>
            <person name="Schaeffer S.W."/>
            <person name="Schatz M.C."/>
            <person name="Schlenke T."/>
            <person name="Schwartz R."/>
            <person name="Segarra C."/>
            <person name="Singh R.S."/>
            <person name="Sirot L."/>
            <person name="Sirota M."/>
            <person name="Sisneros N.B."/>
            <person name="Smith C.D."/>
            <person name="Smith T.F."/>
            <person name="Spieth J."/>
            <person name="Stage D.E."/>
            <person name="Stark A."/>
            <person name="Stephan W."/>
            <person name="Strausberg R.L."/>
            <person name="Strempel S."/>
            <person name="Sturgill D."/>
            <person name="Sutton G."/>
            <person name="Sutton G.G."/>
            <person name="Tao W."/>
            <person name="Teichmann S."/>
            <person name="Tobari Y.N."/>
            <person name="Tomimura Y."/>
            <person name="Tsolas J.M."/>
            <person name="Valente V.L."/>
            <person name="Venter E."/>
            <person name="Venter J.C."/>
            <person name="Vicario S."/>
            <person name="Vieira F.G."/>
            <person name="Vilella A.J."/>
            <person name="Villasante A."/>
            <person name="Walenz B."/>
            <person name="Wang J."/>
            <person name="Wasserman M."/>
            <person name="Watts T."/>
            <person name="Wilson D."/>
            <person name="Wilson R.K."/>
            <person name="Wing R.A."/>
            <person name="Wolfner M.F."/>
            <person name="Wong A."/>
            <person name="Wong G.K."/>
            <person name="Wu C.I."/>
            <person name="Wu G."/>
            <person name="Yamamoto D."/>
            <person name="Yang H.P."/>
            <person name="Yang S.P."/>
            <person name="Yorke J.A."/>
            <person name="Yoshida K."/>
            <person name="Zdobnov E."/>
            <person name="Zhang P."/>
            <person name="Zhang Y."/>
            <person name="Zimin A.V."/>
            <person name="Baldwin J."/>
            <person name="Abdouelleil A."/>
            <person name="Abdulkadir J."/>
            <person name="Abebe A."/>
            <person name="Abera B."/>
            <person name="Abreu J."/>
            <person name="Acer S.C."/>
            <person name="Aftuck L."/>
            <person name="Alexander A."/>
            <person name="An P."/>
            <person name="Anderson E."/>
            <person name="Anderson S."/>
            <person name="Arachi H."/>
            <person name="Azer M."/>
            <person name="Bachantsang P."/>
            <person name="Barry A."/>
            <person name="Bayul T."/>
            <person name="Berlin A."/>
            <person name="Bessette D."/>
            <person name="Bloom T."/>
            <person name="Blye J."/>
            <person name="Boguslavskiy L."/>
            <person name="Bonnet C."/>
            <person name="Boukhgalter B."/>
            <person name="Bourzgui I."/>
            <person name="Brown A."/>
            <person name="Cahill P."/>
            <person name="Channer S."/>
            <person name="Cheshatsang Y."/>
            <person name="Chuda L."/>
            <person name="Citroen M."/>
            <person name="Collymore A."/>
            <person name="Cooke P."/>
            <person name="Costello M."/>
            <person name="D'Aco K."/>
            <person name="Daza R."/>
            <person name="De Haan G."/>
            <person name="DeGray S."/>
            <person name="DeMaso C."/>
            <person name="Dhargay N."/>
            <person name="Dooley K."/>
            <person name="Dooley E."/>
            <person name="Doricent M."/>
            <person name="Dorje P."/>
            <person name="Dorjee K."/>
            <person name="Dupes A."/>
            <person name="Elong R."/>
            <person name="Falk J."/>
            <person name="Farina A."/>
            <person name="Faro S."/>
            <person name="Ferguson D."/>
            <person name="Fisher S."/>
            <person name="Foley C.D."/>
            <person name="Franke A."/>
            <person name="Friedrich D."/>
            <person name="Gadbois L."/>
            <person name="Gearin G."/>
            <person name="Gearin C.R."/>
            <person name="Giannoukos G."/>
            <person name="Goode T."/>
            <person name="Graham J."/>
            <person name="Grandbois E."/>
            <person name="Grewal S."/>
            <person name="Gyaltsen K."/>
            <person name="Hafez N."/>
            <person name="Hagos B."/>
            <person name="Hall J."/>
            <person name="Henson C."/>
            <person name="Hollinger A."/>
            <person name="Honan T."/>
            <person name="Huard M.D."/>
            <person name="Hughes L."/>
            <person name="Hurhula B."/>
            <person name="Husby M.E."/>
            <person name="Kamat A."/>
            <person name="Kanga B."/>
            <person name="Kashin S."/>
            <person name="Khazanovich D."/>
            <person name="Kisner P."/>
            <person name="Lance K."/>
            <person name="Lara M."/>
            <person name="Lee W."/>
            <person name="Lennon N."/>
            <person name="Letendre F."/>
            <person name="LeVine R."/>
            <person name="Lipovsky A."/>
            <person name="Liu X."/>
            <person name="Liu J."/>
            <person name="Liu S."/>
            <person name="Lokyitsang T."/>
            <person name="Lokyitsang Y."/>
            <person name="Lubonja R."/>
            <person name="Lui A."/>
            <person name="MacDonald P."/>
            <person name="Magnisalis V."/>
            <person name="Maru K."/>
            <person name="Matthews C."/>
            <person name="McCusker W."/>
            <person name="McDonough S."/>
            <person name="Mehta T."/>
            <person name="Meldrim J."/>
            <person name="Meneus L."/>
            <person name="Mihai O."/>
            <person name="Mihalev A."/>
            <person name="Mihova T."/>
            <person name="Mittelman R."/>
            <person name="Mlenga V."/>
            <person name="Montmayeur A."/>
            <person name="Mulrain L."/>
            <person name="Navidi A."/>
            <person name="Naylor J."/>
            <person name="Negash T."/>
            <person name="Nguyen T."/>
            <person name="Nguyen N."/>
            <person name="Nicol R."/>
            <person name="Norbu C."/>
            <person name="Norbu N."/>
            <person name="Novod N."/>
            <person name="O'Neill B."/>
            <person name="Osman S."/>
            <person name="Markiewicz E."/>
            <person name="Oyono O.L."/>
            <person name="Patti C."/>
            <person name="Phunkhang P."/>
            <person name="Pierre F."/>
            <person name="Priest M."/>
            <person name="Raghuraman S."/>
            <person name="Rege F."/>
            <person name="Reyes R."/>
            <person name="Rise C."/>
            <person name="Rogov P."/>
            <person name="Ross K."/>
            <person name="Ryan E."/>
            <person name="Settipalli S."/>
            <person name="Shea T."/>
            <person name="Sherpa N."/>
            <person name="Shi L."/>
            <person name="Shih D."/>
            <person name="Sparrow T."/>
            <person name="Spaulding J."/>
            <person name="Stalker J."/>
            <person name="Stange-Thomann N."/>
            <person name="Stavropoulos S."/>
            <person name="Stone C."/>
            <person name="Strader C."/>
            <person name="Tesfaye S."/>
            <person name="Thomson T."/>
            <person name="Thoulutsang Y."/>
            <person name="Thoulutsang D."/>
            <person name="Topham K."/>
            <person name="Topping I."/>
            <person name="Tsamla T."/>
            <person name="Vassiliev H."/>
            <person name="Vo A."/>
            <person name="Wangchuk T."/>
            <person name="Wangdi T."/>
            <person name="Weiand M."/>
            <person name="Wilkinson J."/>
            <person name="Wilson A."/>
            <person name="Yadav S."/>
            <person name="Young G."/>
            <person name="Yu Q."/>
            <person name="Zembek L."/>
            <person name="Zhong D."/>
            <person name="Zimmer A."/>
            <person name="Zwirko Z."/>
            <person name="Jaffe D.B."/>
            <person name="Alvarez P."/>
            <person name="Brockman W."/>
            <person name="Butler J."/>
            <person name="Chin C."/>
            <person name="Gnerre S."/>
            <person name="Grabherr M."/>
            <person name="Kleber M."/>
            <person name="Mauceli E."/>
            <person name="MacCallum I."/>
        </authorList>
    </citation>
    <scope>NUCLEOTIDE SEQUENCE [LARGE SCALE GENOMIC DNA]</scope>
    <source>
        <strain evidence="14">Tucson 14024-0371.13</strain>
    </source>
</reference>
<evidence type="ECO:0000256" key="11">
    <source>
        <dbReference type="SAM" id="SignalP"/>
    </source>
</evidence>
<proteinExistence type="inferred from homology"/>
<keyword evidence="4 13" id="KW-0808">Transferase</keyword>
<dbReference type="Pfam" id="PF02434">
    <property type="entry name" value="Fringe"/>
    <property type="match status" value="1"/>
</dbReference>
<feature type="signal peptide" evidence="11">
    <location>
        <begin position="1"/>
        <end position="20"/>
    </location>
</feature>
<dbReference type="EMBL" id="CH902620">
    <property type="protein sequence ID" value="EDV31952.2"/>
    <property type="molecule type" value="Genomic_DNA"/>
</dbReference>
<evidence type="ECO:0000256" key="3">
    <source>
        <dbReference type="ARBA" id="ARBA00022676"/>
    </source>
</evidence>
<evidence type="ECO:0000256" key="5">
    <source>
        <dbReference type="ARBA" id="ARBA00022692"/>
    </source>
</evidence>
<evidence type="ECO:0000256" key="1">
    <source>
        <dbReference type="ARBA" id="ARBA00004606"/>
    </source>
</evidence>
<dbReference type="FunFam" id="3.90.550.50:FF:000008">
    <property type="entry name" value="Beta-1,3-glucosyltransferase"/>
    <property type="match status" value="1"/>
</dbReference>
<dbReference type="AlphaFoldDB" id="B3MMR1"/>
<dbReference type="HOGENOM" id="CLU_030081_1_1_1"/>
<feature type="chain" id="PRO_5006454851" description="Fringe-like glycosyltransferase domain-containing protein" evidence="11">
    <location>
        <begin position="21"/>
        <end position="528"/>
    </location>
</feature>
<evidence type="ECO:0000256" key="8">
    <source>
        <dbReference type="ARBA" id="ARBA00023136"/>
    </source>
</evidence>
<sequence>MTVESHVVLWFLCFISCGLGSPEGDPSREVLLVIACPPYPRHAQAECFSLLENIQVQHLQMEQAGTVPGDYVLNVHVMHELFNYWTVLDALPHLGGQTRLIKAHTEWIIWCQYNTHVASLRDLLEQLRRQNPAELAYYGHALYDTEATIVHHFAHYKNPQWFPYPMLRAGIIFTGVLLRRLVELTAPNAHNSSRPSEFSIDASHELARFIFDNLSQDPRHGAAMSGKIILKNAAYICPTAGARKSSEIVTRVAPPPPCAMHAASEEPSGWLPSTLGHRKERCFHTTGSHIYFAIKTCAKFHKERIPIVERTWAGDARNRRYYSDVADVSIPTISTGIPNVQTGHCAKTMAILQLSLKDIGQQMDIRWLMLVDDDTLLSVPRLSELLSYHDHRELMYLGQRYGYRLHAPDGFNYHTGGAGILLSLPLVRLVVERCSCPSDNAPDDMILGYCLQALGVAAVPVAGMHQARPQDYACELLQLQPPVSFHKFWNMEPEQTYRQWLHGGSSGGNRSAPLGVAKPRLHPNDAAQ</sequence>